<evidence type="ECO:0000313" key="2">
    <source>
        <dbReference type="Proteomes" id="UP001221142"/>
    </source>
</evidence>
<dbReference type="AlphaFoldDB" id="A0AAD7B889"/>
<proteinExistence type="predicted"/>
<organism evidence="1 2">
    <name type="scientific">Roridomyces roridus</name>
    <dbReference type="NCBI Taxonomy" id="1738132"/>
    <lineage>
        <taxon>Eukaryota</taxon>
        <taxon>Fungi</taxon>
        <taxon>Dikarya</taxon>
        <taxon>Basidiomycota</taxon>
        <taxon>Agaricomycotina</taxon>
        <taxon>Agaricomycetes</taxon>
        <taxon>Agaricomycetidae</taxon>
        <taxon>Agaricales</taxon>
        <taxon>Marasmiineae</taxon>
        <taxon>Mycenaceae</taxon>
        <taxon>Roridomyces</taxon>
    </lineage>
</organism>
<gene>
    <name evidence="1" type="ORF">FB45DRAFT_1117309</name>
</gene>
<reference evidence="1" key="1">
    <citation type="submission" date="2023-03" db="EMBL/GenBank/DDBJ databases">
        <title>Massive genome expansion in bonnet fungi (Mycena s.s.) driven by repeated elements and novel gene families across ecological guilds.</title>
        <authorList>
            <consortium name="Lawrence Berkeley National Laboratory"/>
            <person name="Harder C.B."/>
            <person name="Miyauchi S."/>
            <person name="Viragh M."/>
            <person name="Kuo A."/>
            <person name="Thoen E."/>
            <person name="Andreopoulos B."/>
            <person name="Lu D."/>
            <person name="Skrede I."/>
            <person name="Drula E."/>
            <person name="Henrissat B."/>
            <person name="Morin E."/>
            <person name="Kohler A."/>
            <person name="Barry K."/>
            <person name="LaButti K."/>
            <person name="Morin E."/>
            <person name="Salamov A."/>
            <person name="Lipzen A."/>
            <person name="Mereny Z."/>
            <person name="Hegedus B."/>
            <person name="Baldrian P."/>
            <person name="Stursova M."/>
            <person name="Weitz H."/>
            <person name="Taylor A."/>
            <person name="Grigoriev I.V."/>
            <person name="Nagy L.G."/>
            <person name="Martin F."/>
            <person name="Kauserud H."/>
        </authorList>
    </citation>
    <scope>NUCLEOTIDE SEQUENCE</scope>
    <source>
        <strain evidence="1">9284</strain>
    </source>
</reference>
<keyword evidence="2" id="KW-1185">Reference proteome</keyword>
<evidence type="ECO:0000313" key="1">
    <source>
        <dbReference type="EMBL" id="KAJ7612736.1"/>
    </source>
</evidence>
<accession>A0AAD7B889</accession>
<protein>
    <submittedName>
        <fullName evidence="1">Uncharacterized protein</fullName>
    </submittedName>
</protein>
<name>A0AAD7B889_9AGAR</name>
<dbReference type="Proteomes" id="UP001221142">
    <property type="component" value="Unassembled WGS sequence"/>
</dbReference>
<dbReference type="EMBL" id="JARKIF010000030">
    <property type="protein sequence ID" value="KAJ7612736.1"/>
    <property type="molecule type" value="Genomic_DNA"/>
</dbReference>
<sequence length="231" mass="23255">MGSYTSTLNDTSSTLYITYAANDQGLQVLDDFINGIETVDWSDDDAPEGTKAAVATATASTTSAASATTAATTTTSASGTTSDVTVASFIASVGSGALAQGYHAVSAGDSYVSDKLTLSLVHQADVILAEQINTTNMVMVYKGSFTVWSGATDGSTKTYTLSSQLGSLQSQAFEIASGTVVAVGTAAVVGAEQVVIQHIQAEEAAGQMDAATANAAIAQLQQAIAAQTAGQ</sequence>
<comment type="caution">
    <text evidence="1">The sequence shown here is derived from an EMBL/GenBank/DDBJ whole genome shotgun (WGS) entry which is preliminary data.</text>
</comment>